<dbReference type="Gene3D" id="1.20.1260.10">
    <property type="match status" value="1"/>
</dbReference>
<dbReference type="SUPFAM" id="SSF47240">
    <property type="entry name" value="Ferritin-like"/>
    <property type="match status" value="1"/>
</dbReference>
<sequence length="283" mass="31362">MSLYRKYIFRGESMGQEQSRRLRVRWGSGGSRSQTFPLDALVPSRTSWNENLSTSSHPELAMPPGLATSAIGRAVIAYDLPKVPGAQNALQEAGALLDMAAEIEHSLMVQYLYAGFAAVQSAAGQQPNKLLRDIAVEEMGHLLTVTNIRLLLGLEPYLRRQDESPQEGFDPYPFALEPLSAASLAKYVAAESPSENVELEQGDRKAFDDVLTKLKQKSGALIHRVGLVYMRLFYLFQENDSPDQAWQEAAIAAAWGEKWHIADADLVGGDSRQSDHAEWEEEE</sequence>
<dbReference type="InterPro" id="IPR009078">
    <property type="entry name" value="Ferritin-like_SF"/>
</dbReference>
<name>A0A7G6T478_9HYPH</name>
<evidence type="ECO:0000313" key="2">
    <source>
        <dbReference type="EMBL" id="QND61560.1"/>
    </source>
</evidence>
<accession>A0A7G6T478</accession>
<dbReference type="EMBL" id="CP050297">
    <property type="protein sequence ID" value="QND61560.1"/>
    <property type="molecule type" value="Genomic_DNA"/>
</dbReference>
<keyword evidence="2" id="KW-0614">Plasmid</keyword>
<dbReference type="Proteomes" id="UP000515465">
    <property type="component" value="Plasmid p_2"/>
</dbReference>
<reference evidence="3" key="1">
    <citation type="journal article" date="2020" name="Mol. Plant Microbe">
        <title>Rhizobial microsymbionts of the narrowly endemic Oxytropis species growing in Kamchatka are characterized by significant genetic diversity and possess a set of genes that are associated with T3SS and T6SS secretion systems and can affect the development of symbiosis.</title>
        <authorList>
            <person name="Safronova V."/>
            <person name="Guro P."/>
            <person name="Sazanova A."/>
            <person name="Kuznetsova I."/>
            <person name="Belimov A."/>
            <person name="Yakubov V."/>
            <person name="Chirak E."/>
            <person name="Afonin A."/>
            <person name="Gogolev Y."/>
            <person name="Andronov E."/>
            <person name="Tikhonovich I."/>
        </authorList>
    </citation>
    <scope>NUCLEOTIDE SEQUENCE [LARGE SCALE GENOMIC DNA]</scope>
    <source>
        <strain evidence="3">583</strain>
        <plasmid evidence="3">p_2</plasmid>
    </source>
</reference>
<dbReference type="Pfam" id="PF12902">
    <property type="entry name" value="Ferritin-like"/>
    <property type="match status" value="1"/>
</dbReference>
<dbReference type="InterPro" id="IPR012347">
    <property type="entry name" value="Ferritin-like"/>
</dbReference>
<feature type="domain" description="Iminophenyl-pyruvate dimer synthase" evidence="1">
    <location>
        <begin position="97"/>
        <end position="232"/>
    </location>
</feature>
<gene>
    <name evidence="2" type="ORF">HB778_35130</name>
</gene>
<dbReference type="InterPro" id="IPR026820">
    <property type="entry name" value="VioB/RebD_dom"/>
</dbReference>
<proteinExistence type="predicted"/>
<organism evidence="2 3">
    <name type="scientific">Mesorhizobium huakuii</name>
    <dbReference type="NCBI Taxonomy" id="28104"/>
    <lineage>
        <taxon>Bacteria</taxon>
        <taxon>Pseudomonadati</taxon>
        <taxon>Pseudomonadota</taxon>
        <taxon>Alphaproteobacteria</taxon>
        <taxon>Hyphomicrobiales</taxon>
        <taxon>Phyllobacteriaceae</taxon>
        <taxon>Mesorhizobium</taxon>
    </lineage>
</organism>
<dbReference type="AlphaFoldDB" id="A0A7G6T478"/>
<evidence type="ECO:0000313" key="3">
    <source>
        <dbReference type="Proteomes" id="UP000515465"/>
    </source>
</evidence>
<protein>
    <recommendedName>
        <fullName evidence="1">Iminophenyl-pyruvate dimer synthase domain-containing protein</fullName>
    </recommendedName>
</protein>
<geneLocation type="plasmid" evidence="2 3">
    <name>p_2</name>
</geneLocation>
<evidence type="ECO:0000259" key="1">
    <source>
        <dbReference type="Pfam" id="PF12902"/>
    </source>
</evidence>